<protein>
    <submittedName>
        <fullName evidence="1">Uncharacterized protein</fullName>
    </submittedName>
</protein>
<reference evidence="1" key="1">
    <citation type="submission" date="2014-11" db="EMBL/GenBank/DDBJ databases">
        <authorList>
            <person name="Amaro Gonzalez C."/>
        </authorList>
    </citation>
    <scope>NUCLEOTIDE SEQUENCE</scope>
</reference>
<proteinExistence type="predicted"/>
<name>A0A0E9U924_ANGAN</name>
<organism evidence="1">
    <name type="scientific">Anguilla anguilla</name>
    <name type="common">European freshwater eel</name>
    <name type="synonym">Muraena anguilla</name>
    <dbReference type="NCBI Taxonomy" id="7936"/>
    <lineage>
        <taxon>Eukaryota</taxon>
        <taxon>Metazoa</taxon>
        <taxon>Chordata</taxon>
        <taxon>Craniata</taxon>
        <taxon>Vertebrata</taxon>
        <taxon>Euteleostomi</taxon>
        <taxon>Actinopterygii</taxon>
        <taxon>Neopterygii</taxon>
        <taxon>Teleostei</taxon>
        <taxon>Anguilliformes</taxon>
        <taxon>Anguillidae</taxon>
        <taxon>Anguilla</taxon>
    </lineage>
</organism>
<reference evidence="1" key="2">
    <citation type="journal article" date="2015" name="Fish Shellfish Immunol.">
        <title>Early steps in the European eel (Anguilla anguilla)-Vibrio vulnificus interaction in the gills: Role of the RtxA13 toxin.</title>
        <authorList>
            <person name="Callol A."/>
            <person name="Pajuelo D."/>
            <person name="Ebbesson L."/>
            <person name="Teles M."/>
            <person name="MacKenzie S."/>
            <person name="Amaro C."/>
        </authorList>
    </citation>
    <scope>NUCLEOTIDE SEQUENCE</scope>
</reference>
<dbReference type="EMBL" id="GBXM01046178">
    <property type="protein sequence ID" value="JAH62399.1"/>
    <property type="molecule type" value="Transcribed_RNA"/>
</dbReference>
<accession>A0A0E9U924</accession>
<sequence length="52" mass="6153">MCIVLFFYSCVHSFSHEFQFANFCGQMQLIGRMQNGHCSVLISFHYCKRRTV</sequence>
<evidence type="ECO:0000313" key="1">
    <source>
        <dbReference type="EMBL" id="JAH62399.1"/>
    </source>
</evidence>
<dbReference type="AlphaFoldDB" id="A0A0E9U924"/>